<comment type="similarity">
    <text evidence="2 6">Belongs to the iron/ascorbate-dependent oxidoreductase family.</text>
</comment>
<dbReference type="InterPro" id="IPR026992">
    <property type="entry name" value="DIOX_N"/>
</dbReference>
<dbReference type="InterPro" id="IPR044861">
    <property type="entry name" value="IPNS-like_FE2OG_OXY"/>
</dbReference>
<keyword evidence="5 6" id="KW-0408">Iron</keyword>
<dbReference type="PANTHER" id="PTHR10209">
    <property type="entry name" value="OXIDOREDUCTASE, 2OG-FE II OXYGENASE FAMILY PROTEIN"/>
    <property type="match status" value="1"/>
</dbReference>
<comment type="cofactor">
    <cofactor evidence="1">
        <name>Fe cation</name>
        <dbReference type="ChEBI" id="CHEBI:24875"/>
    </cofactor>
</comment>
<dbReference type="EMBL" id="KD172259">
    <property type="protein sequence ID" value="EMS55259.1"/>
    <property type="molecule type" value="Genomic_DNA"/>
</dbReference>
<keyword evidence="3 6" id="KW-0479">Metal-binding</keyword>
<name>M8A496_TRIUA</name>
<organism evidence="7">
    <name type="scientific">Triticum urartu</name>
    <name type="common">Red wild einkorn</name>
    <name type="synonym">Crithodium urartu</name>
    <dbReference type="NCBI Taxonomy" id="4572"/>
    <lineage>
        <taxon>Eukaryota</taxon>
        <taxon>Viridiplantae</taxon>
        <taxon>Streptophyta</taxon>
        <taxon>Embryophyta</taxon>
        <taxon>Tracheophyta</taxon>
        <taxon>Spermatophyta</taxon>
        <taxon>Magnoliopsida</taxon>
        <taxon>Liliopsida</taxon>
        <taxon>Poales</taxon>
        <taxon>Poaceae</taxon>
        <taxon>BOP clade</taxon>
        <taxon>Pooideae</taxon>
        <taxon>Triticodae</taxon>
        <taxon>Triticeae</taxon>
        <taxon>Triticinae</taxon>
        <taxon>Triticum</taxon>
    </lineage>
</organism>
<dbReference type="PANTHER" id="PTHR10209:SF458">
    <property type="entry name" value="NON-HAEM DIOXYGENASE N-TERMINAL DOMAIN-CONTAINING PROTEIN"/>
    <property type="match status" value="1"/>
</dbReference>
<evidence type="ECO:0000256" key="3">
    <source>
        <dbReference type="ARBA" id="ARBA00022723"/>
    </source>
</evidence>
<dbReference type="InterPro" id="IPR027443">
    <property type="entry name" value="IPNS-like_sf"/>
</dbReference>
<keyword evidence="4 6" id="KW-0560">Oxidoreductase</keyword>
<dbReference type="STRING" id="4572.M8A496"/>
<evidence type="ECO:0000256" key="1">
    <source>
        <dbReference type="ARBA" id="ARBA00001962"/>
    </source>
</evidence>
<evidence type="ECO:0000256" key="6">
    <source>
        <dbReference type="RuleBase" id="RU003682"/>
    </source>
</evidence>
<dbReference type="AlphaFoldDB" id="M8A496"/>
<dbReference type="InterPro" id="IPR005123">
    <property type="entry name" value="Oxoglu/Fe-dep_dioxygenase_dom"/>
</dbReference>
<evidence type="ECO:0000256" key="5">
    <source>
        <dbReference type="ARBA" id="ARBA00023004"/>
    </source>
</evidence>
<dbReference type="OMA" id="CVIPTID"/>
<reference evidence="7" key="1">
    <citation type="journal article" date="2013" name="Nature">
        <title>Draft genome of the wheat A-genome progenitor Triticum urartu.</title>
        <authorList>
            <person name="Ling H.Q."/>
            <person name="Zhao S."/>
            <person name="Liu D."/>
            <person name="Wang J."/>
            <person name="Sun H."/>
            <person name="Zhang C."/>
            <person name="Fan H."/>
            <person name="Li D."/>
            <person name="Dong L."/>
            <person name="Tao Y."/>
            <person name="Gao C."/>
            <person name="Wu H."/>
            <person name="Li Y."/>
            <person name="Cui Y."/>
            <person name="Guo X."/>
            <person name="Zheng S."/>
            <person name="Wang B."/>
            <person name="Yu K."/>
            <person name="Liang Q."/>
            <person name="Yang W."/>
            <person name="Lou X."/>
            <person name="Chen J."/>
            <person name="Feng M."/>
            <person name="Jian J."/>
            <person name="Zhang X."/>
            <person name="Luo G."/>
            <person name="Jiang Y."/>
            <person name="Liu J."/>
            <person name="Wang Z."/>
            <person name="Sha Y."/>
            <person name="Zhang B."/>
            <person name="Wu H."/>
            <person name="Tang D."/>
            <person name="Shen Q."/>
            <person name="Xue P."/>
            <person name="Zou S."/>
            <person name="Wang X."/>
            <person name="Liu X."/>
            <person name="Wang F."/>
            <person name="Yang Y."/>
            <person name="An X."/>
            <person name="Dong Z."/>
            <person name="Zhang K."/>
            <person name="Zhang X."/>
            <person name="Luo M.C."/>
            <person name="Dvorak J."/>
            <person name="Tong Y."/>
            <person name="Wang J."/>
            <person name="Yang H."/>
            <person name="Li Z."/>
            <person name="Wang D."/>
            <person name="Zhang A."/>
            <person name="Wang J."/>
        </authorList>
    </citation>
    <scope>NUCLEOTIDE SEQUENCE</scope>
</reference>
<proteinExistence type="inferred from homology"/>
<gene>
    <name evidence="7" type="ORF">TRIUR3_14478</name>
</gene>
<evidence type="ECO:0000313" key="7">
    <source>
        <dbReference type="EMBL" id="EMS55259.1"/>
    </source>
</evidence>
<dbReference type="Pfam" id="PF03171">
    <property type="entry name" value="2OG-FeII_Oxy"/>
    <property type="match status" value="1"/>
</dbReference>
<evidence type="ECO:0000256" key="4">
    <source>
        <dbReference type="ARBA" id="ARBA00023002"/>
    </source>
</evidence>
<accession>M8A496</accession>
<dbReference type="GO" id="GO:0051213">
    <property type="term" value="F:dioxygenase activity"/>
    <property type="evidence" value="ECO:0007669"/>
    <property type="project" value="UniProtKB-ARBA"/>
</dbReference>
<sequence>MASDSDRLRALKAFDNTKAGVKGLVDTGITTIPSIFHHPLPLHRLHADQEHHFTIPVIDLAAAVGATTTTTAPSERAELVAAVKAAVETVGFFQVVNHGVPKAVMSEMLAALQGFHEETVEAKAPYYSRDSRRHVRYQSNFNLFRSPAATWHDTLFMETAPEPTPPEEIPPACKTIVPEYTRLVQQLGRTLLELLSEALGLHRGHLEEDAACLEGLAGHYYPSCPEPHLTLGTTAHSDPCFLTVVLQNAVGGLQVLVDGLQEDDKKKSDAVWVDVPVVAGALVVNVGDFLQLVSNGKFKSVEHRVVAKSAGPRVSVACFFGAEGATRGAATSTRVLQPIVTNGEARYRSTTMAELVRRYRAKGLYGSSLLQHLSL</sequence>
<dbReference type="FunFam" id="2.60.120.330:FF:000005">
    <property type="entry name" value="1-aminocyclopropane-1-carboxylate oxidase homolog 1"/>
    <property type="match status" value="1"/>
</dbReference>
<dbReference type="Pfam" id="PF14226">
    <property type="entry name" value="DIOX_N"/>
    <property type="match status" value="1"/>
</dbReference>
<evidence type="ECO:0000256" key="2">
    <source>
        <dbReference type="ARBA" id="ARBA00008056"/>
    </source>
</evidence>
<dbReference type="eggNOG" id="KOG0143">
    <property type="taxonomic scope" value="Eukaryota"/>
</dbReference>
<dbReference type="PROSITE" id="PS51471">
    <property type="entry name" value="FE2OG_OXY"/>
    <property type="match status" value="1"/>
</dbReference>
<dbReference type="GO" id="GO:0046872">
    <property type="term" value="F:metal ion binding"/>
    <property type="evidence" value="ECO:0007669"/>
    <property type="project" value="UniProtKB-KW"/>
</dbReference>
<protein>
    <submittedName>
        <fullName evidence="7">1-aminocyclopropane-1-carboxylate oxidase-like protein 1</fullName>
    </submittedName>
</protein>
<dbReference type="Gene3D" id="2.60.120.330">
    <property type="entry name" value="B-lactam Antibiotic, Isopenicillin N Synthase, Chain"/>
    <property type="match status" value="1"/>
</dbReference>
<dbReference type="SUPFAM" id="SSF51197">
    <property type="entry name" value="Clavaminate synthase-like"/>
    <property type="match status" value="1"/>
</dbReference>